<proteinExistence type="predicted"/>
<dbReference type="Proteomes" id="UP000554482">
    <property type="component" value="Unassembled WGS sequence"/>
</dbReference>
<comment type="caution">
    <text evidence="1">The sequence shown here is derived from an EMBL/GenBank/DDBJ whole genome shotgun (WGS) entry which is preliminary data.</text>
</comment>
<protein>
    <submittedName>
        <fullName evidence="1">Uncharacterized protein</fullName>
    </submittedName>
</protein>
<accession>A0A7J6WZT0</accession>
<name>A0A7J6WZT0_THATH</name>
<reference evidence="1 2" key="1">
    <citation type="submission" date="2020-06" db="EMBL/GenBank/DDBJ databases">
        <title>Transcriptomic and genomic resources for Thalictrum thalictroides and T. hernandezii: Facilitating candidate gene discovery in an emerging model plant lineage.</title>
        <authorList>
            <person name="Arias T."/>
            <person name="Riano-Pachon D.M."/>
            <person name="Di Stilio V.S."/>
        </authorList>
    </citation>
    <scope>NUCLEOTIDE SEQUENCE [LARGE SCALE GENOMIC DNA]</scope>
    <source>
        <strain evidence="2">cv. WT478/WT964</strain>
        <tissue evidence="1">Leaves</tissue>
    </source>
</reference>
<keyword evidence="2" id="KW-1185">Reference proteome</keyword>
<gene>
    <name evidence="1" type="ORF">FRX31_007443</name>
</gene>
<sequence length="61" mass="7337">MNPKETISIPQLEFLIEVQVNALWEHNDQQKGVRKRINTRYNYVSLKITTALIYGYWQREV</sequence>
<evidence type="ECO:0000313" key="1">
    <source>
        <dbReference type="EMBL" id="KAF5202969.1"/>
    </source>
</evidence>
<evidence type="ECO:0000313" key="2">
    <source>
        <dbReference type="Proteomes" id="UP000554482"/>
    </source>
</evidence>
<dbReference type="EMBL" id="JABWDY010007400">
    <property type="protein sequence ID" value="KAF5202969.1"/>
    <property type="molecule type" value="Genomic_DNA"/>
</dbReference>
<organism evidence="1 2">
    <name type="scientific">Thalictrum thalictroides</name>
    <name type="common">Rue-anemone</name>
    <name type="synonym">Anemone thalictroides</name>
    <dbReference type="NCBI Taxonomy" id="46969"/>
    <lineage>
        <taxon>Eukaryota</taxon>
        <taxon>Viridiplantae</taxon>
        <taxon>Streptophyta</taxon>
        <taxon>Embryophyta</taxon>
        <taxon>Tracheophyta</taxon>
        <taxon>Spermatophyta</taxon>
        <taxon>Magnoliopsida</taxon>
        <taxon>Ranunculales</taxon>
        <taxon>Ranunculaceae</taxon>
        <taxon>Thalictroideae</taxon>
        <taxon>Thalictrum</taxon>
    </lineage>
</organism>
<dbReference type="AlphaFoldDB" id="A0A7J6WZT0"/>